<dbReference type="AlphaFoldDB" id="A0A1F6MVM4"/>
<evidence type="ECO:0000313" key="9">
    <source>
        <dbReference type="EMBL" id="OGH75755.1"/>
    </source>
</evidence>
<evidence type="ECO:0000256" key="2">
    <source>
        <dbReference type="ARBA" id="ARBA00022679"/>
    </source>
</evidence>
<sequence>MTLTAITRKIKPVLKQHKIQKAAIFGSYARNEQKHGSDLDLLIKPPKGMSLLGLVGLEEDLRSKLGIDVDVVTFRSVHPLLKSYVEKDQVRIL</sequence>
<evidence type="ECO:0000259" key="8">
    <source>
        <dbReference type="Pfam" id="PF18765"/>
    </source>
</evidence>
<keyword evidence="6" id="KW-0067">ATP-binding</keyword>
<proteinExistence type="predicted"/>
<protein>
    <recommendedName>
        <fullName evidence="8">Polymerase beta nucleotidyltransferase domain-containing protein</fullName>
    </recommendedName>
</protein>
<dbReference type="SUPFAM" id="SSF81301">
    <property type="entry name" value="Nucleotidyltransferase"/>
    <property type="match status" value="1"/>
</dbReference>
<feature type="domain" description="Polymerase beta nucleotidyltransferase" evidence="8">
    <location>
        <begin position="9"/>
        <end position="92"/>
    </location>
</feature>
<dbReference type="GO" id="GO:0005524">
    <property type="term" value="F:ATP binding"/>
    <property type="evidence" value="ECO:0007669"/>
    <property type="project" value="UniProtKB-KW"/>
</dbReference>
<reference evidence="9 10" key="1">
    <citation type="journal article" date="2016" name="Nat. Commun.">
        <title>Thousands of microbial genomes shed light on interconnected biogeochemical processes in an aquifer system.</title>
        <authorList>
            <person name="Anantharaman K."/>
            <person name="Brown C.T."/>
            <person name="Hug L.A."/>
            <person name="Sharon I."/>
            <person name="Castelle C.J."/>
            <person name="Probst A.J."/>
            <person name="Thomas B.C."/>
            <person name="Singh A."/>
            <person name="Wilkins M.J."/>
            <person name="Karaoz U."/>
            <person name="Brodie E.L."/>
            <person name="Williams K.H."/>
            <person name="Hubbard S.S."/>
            <person name="Banfield J.F."/>
        </authorList>
    </citation>
    <scope>NUCLEOTIDE SEQUENCE [LARGE SCALE GENOMIC DNA]</scope>
</reference>
<keyword evidence="5" id="KW-0547">Nucleotide-binding</keyword>
<dbReference type="PANTHER" id="PTHR33571">
    <property type="entry name" value="SSL8005 PROTEIN"/>
    <property type="match status" value="1"/>
</dbReference>
<evidence type="ECO:0000313" key="10">
    <source>
        <dbReference type="Proteomes" id="UP000178347"/>
    </source>
</evidence>
<dbReference type="Proteomes" id="UP000178347">
    <property type="component" value="Unassembled WGS sequence"/>
</dbReference>
<evidence type="ECO:0000256" key="6">
    <source>
        <dbReference type="ARBA" id="ARBA00022840"/>
    </source>
</evidence>
<comment type="caution">
    <text evidence="9">The sequence shown here is derived from an EMBL/GenBank/DDBJ whole genome shotgun (WGS) entry which is preliminary data.</text>
</comment>
<dbReference type="GO" id="GO:0046872">
    <property type="term" value="F:metal ion binding"/>
    <property type="evidence" value="ECO:0007669"/>
    <property type="project" value="UniProtKB-KW"/>
</dbReference>
<keyword evidence="4" id="KW-0479">Metal-binding</keyword>
<dbReference type="InterPro" id="IPR041633">
    <property type="entry name" value="Polbeta"/>
</dbReference>
<dbReference type="GO" id="GO:0016779">
    <property type="term" value="F:nucleotidyltransferase activity"/>
    <property type="evidence" value="ECO:0007669"/>
    <property type="project" value="UniProtKB-KW"/>
</dbReference>
<accession>A0A1F6MVM4</accession>
<dbReference type="InterPro" id="IPR052038">
    <property type="entry name" value="Type-VII_TA_antitoxin"/>
</dbReference>
<dbReference type="PANTHER" id="PTHR33571:SF14">
    <property type="entry name" value="PROTEIN ADENYLYLTRANSFERASE MJ0435-RELATED"/>
    <property type="match status" value="1"/>
</dbReference>
<dbReference type="Gene3D" id="3.30.460.10">
    <property type="entry name" value="Beta Polymerase, domain 2"/>
    <property type="match status" value="1"/>
</dbReference>
<dbReference type="EMBL" id="MFQN01000003">
    <property type="protein sequence ID" value="OGH75755.1"/>
    <property type="molecule type" value="Genomic_DNA"/>
</dbReference>
<comment type="cofactor">
    <cofactor evidence="1">
        <name>Mg(2+)</name>
        <dbReference type="ChEBI" id="CHEBI:18420"/>
    </cofactor>
</comment>
<dbReference type="Pfam" id="PF18765">
    <property type="entry name" value="Polbeta"/>
    <property type="match status" value="1"/>
</dbReference>
<name>A0A1F6MVM4_9BACT</name>
<gene>
    <name evidence="9" type="ORF">A3G00_03365</name>
</gene>
<evidence type="ECO:0000256" key="4">
    <source>
        <dbReference type="ARBA" id="ARBA00022723"/>
    </source>
</evidence>
<evidence type="ECO:0000256" key="7">
    <source>
        <dbReference type="ARBA" id="ARBA00022842"/>
    </source>
</evidence>
<organism evidence="9 10">
    <name type="scientific">Candidatus Magasanikbacteria bacterium RIFCSPLOWO2_12_FULL_43_12</name>
    <dbReference type="NCBI Taxonomy" id="1798692"/>
    <lineage>
        <taxon>Bacteria</taxon>
        <taxon>Candidatus Magasanikiibacteriota</taxon>
    </lineage>
</organism>
<evidence type="ECO:0000256" key="3">
    <source>
        <dbReference type="ARBA" id="ARBA00022695"/>
    </source>
</evidence>
<keyword evidence="7" id="KW-0460">Magnesium</keyword>
<keyword evidence="3" id="KW-0548">Nucleotidyltransferase</keyword>
<keyword evidence="2" id="KW-0808">Transferase</keyword>
<evidence type="ECO:0000256" key="5">
    <source>
        <dbReference type="ARBA" id="ARBA00022741"/>
    </source>
</evidence>
<dbReference type="CDD" id="cd05403">
    <property type="entry name" value="NT_KNTase_like"/>
    <property type="match status" value="1"/>
</dbReference>
<dbReference type="InterPro" id="IPR043519">
    <property type="entry name" value="NT_sf"/>
</dbReference>
<evidence type="ECO:0000256" key="1">
    <source>
        <dbReference type="ARBA" id="ARBA00001946"/>
    </source>
</evidence>
<dbReference type="STRING" id="1798692.A3G00_03365"/>